<name>A0ABV8JA25_9ACTN</name>
<protein>
    <submittedName>
        <fullName evidence="1">Uncharacterized protein</fullName>
    </submittedName>
</protein>
<reference evidence="2" key="1">
    <citation type="journal article" date="2019" name="Int. J. Syst. Evol. Microbiol.">
        <title>The Global Catalogue of Microorganisms (GCM) 10K type strain sequencing project: providing services to taxonomists for standard genome sequencing and annotation.</title>
        <authorList>
            <consortium name="The Broad Institute Genomics Platform"/>
            <consortium name="The Broad Institute Genome Sequencing Center for Infectious Disease"/>
            <person name="Wu L."/>
            <person name="Ma J."/>
        </authorList>
    </citation>
    <scope>NUCLEOTIDE SEQUENCE [LARGE SCALE GENOMIC DNA]</scope>
    <source>
        <strain evidence="2">TBRC 5832</strain>
    </source>
</reference>
<dbReference type="RefSeq" id="WP_378073262.1">
    <property type="nucleotide sequence ID" value="NZ_JBHSBL010000035.1"/>
</dbReference>
<evidence type="ECO:0000313" key="1">
    <source>
        <dbReference type="EMBL" id="MFC4072386.1"/>
    </source>
</evidence>
<evidence type="ECO:0000313" key="2">
    <source>
        <dbReference type="Proteomes" id="UP001595867"/>
    </source>
</evidence>
<keyword evidence="2" id="KW-1185">Reference proteome</keyword>
<gene>
    <name evidence="1" type="ORF">ACFO0C_46305</name>
</gene>
<dbReference type="Proteomes" id="UP001595867">
    <property type="component" value="Unassembled WGS sequence"/>
</dbReference>
<comment type="caution">
    <text evidence="1">The sequence shown here is derived from an EMBL/GenBank/DDBJ whole genome shotgun (WGS) entry which is preliminary data.</text>
</comment>
<proteinExistence type="predicted"/>
<organism evidence="1 2">
    <name type="scientific">Actinoplanes subglobosus</name>
    <dbReference type="NCBI Taxonomy" id="1547892"/>
    <lineage>
        <taxon>Bacteria</taxon>
        <taxon>Bacillati</taxon>
        <taxon>Actinomycetota</taxon>
        <taxon>Actinomycetes</taxon>
        <taxon>Micromonosporales</taxon>
        <taxon>Micromonosporaceae</taxon>
        <taxon>Actinoplanes</taxon>
    </lineage>
</organism>
<dbReference type="EMBL" id="JBHSBL010000035">
    <property type="protein sequence ID" value="MFC4072386.1"/>
    <property type="molecule type" value="Genomic_DNA"/>
</dbReference>
<accession>A0ABV8JA25</accession>
<sequence length="363" mass="39446">MISTPARSWRAGLDDPTRIPEDTVGLLRRIARARLAGRVLRRLRRAGVRDARYFSGPFEVRFTAPGDVEPTILPLAPLLGRRKDLRHLIVAAAPGWDAAAPLLRPVLRGAAPGAPLSRPVLPFLSEFAVVDQPDTMTYVTPAQAATWAVPADEIFARARANLTGAVLHGVASGPVIVRFVDDGNAYWTSHLLLQGWLARLSGQVGGTPVAFAPERGTLLVTADDSPILVALFAEAETIFVTSPHPLSPMAYRSGDDGCTVPYSAPPGHPLHQTVRRAERLLAMHEYHRQPPDPSLPSARLQLLGDASEGWRTRAVWPQDTPTLLPEADEVQAGDRTIPWAALAPHLTPTTHTPVRWRASGWPR</sequence>